<dbReference type="EMBL" id="CAJNRF010013970">
    <property type="protein sequence ID" value="CAF2153311.1"/>
    <property type="molecule type" value="Genomic_DNA"/>
</dbReference>
<gene>
    <name evidence="1" type="ORF">WKI299_LOCUS30752</name>
</gene>
<dbReference type="Proteomes" id="UP000663856">
    <property type="component" value="Unassembled WGS sequence"/>
</dbReference>
<dbReference type="AlphaFoldDB" id="A0A816Y2W3"/>
<name>A0A816Y2W3_9BILA</name>
<evidence type="ECO:0000313" key="1">
    <source>
        <dbReference type="EMBL" id="CAF2153311.1"/>
    </source>
</evidence>
<reference evidence="1" key="1">
    <citation type="submission" date="2021-02" db="EMBL/GenBank/DDBJ databases">
        <authorList>
            <person name="Nowell W R."/>
        </authorList>
    </citation>
    <scope>NUCLEOTIDE SEQUENCE</scope>
</reference>
<protein>
    <submittedName>
        <fullName evidence="1">Uncharacterized protein</fullName>
    </submittedName>
</protein>
<evidence type="ECO:0000313" key="2">
    <source>
        <dbReference type="Proteomes" id="UP000663856"/>
    </source>
</evidence>
<sequence length="173" mass="19283">MGGSSSKPKNAIVQINQQYVNTCEEFWRKSSVTWNHKTIKSCKTLASVSEAKSYITATADNWHINDKPGGNEFIRTLLLNAELSGNASSEYIDAEFKIGGKDGTATYIYVIVSNQNGSITVAFSYHHLTESLSNNSTYTSYAADITIDWLKWKACENLQTILSTDLAPQIRWK</sequence>
<organism evidence="1 2">
    <name type="scientific">Rotaria magnacalcarata</name>
    <dbReference type="NCBI Taxonomy" id="392030"/>
    <lineage>
        <taxon>Eukaryota</taxon>
        <taxon>Metazoa</taxon>
        <taxon>Spiralia</taxon>
        <taxon>Gnathifera</taxon>
        <taxon>Rotifera</taxon>
        <taxon>Eurotatoria</taxon>
        <taxon>Bdelloidea</taxon>
        <taxon>Philodinida</taxon>
        <taxon>Philodinidae</taxon>
        <taxon>Rotaria</taxon>
    </lineage>
</organism>
<proteinExistence type="predicted"/>
<accession>A0A816Y2W3</accession>
<comment type="caution">
    <text evidence="1">The sequence shown here is derived from an EMBL/GenBank/DDBJ whole genome shotgun (WGS) entry which is preliminary data.</text>
</comment>